<dbReference type="OrthoDB" id="7130006at2759"/>
<reference evidence="5 6" key="1">
    <citation type="submission" date="2018-02" db="EMBL/GenBank/DDBJ databases">
        <title>Fusarium culmorum secondary metabolites in fungal-bacterial-plant interactions.</title>
        <authorList>
            <person name="Schmidt R."/>
        </authorList>
    </citation>
    <scope>NUCLEOTIDE SEQUENCE [LARGE SCALE GENOMIC DNA]</scope>
    <source>
        <strain evidence="5 6">PV</strain>
    </source>
</reference>
<dbReference type="SUPFAM" id="SSF53474">
    <property type="entry name" value="alpha/beta-Hydrolases"/>
    <property type="match status" value="1"/>
</dbReference>
<evidence type="ECO:0000259" key="4">
    <source>
        <dbReference type="Pfam" id="PF06441"/>
    </source>
</evidence>
<name>A0A2T4HC99_FUSCU</name>
<dbReference type="EMBL" id="PVEM01000001">
    <property type="protein sequence ID" value="PTD13367.1"/>
    <property type="molecule type" value="Genomic_DNA"/>
</dbReference>
<evidence type="ECO:0000313" key="6">
    <source>
        <dbReference type="Proteomes" id="UP000241587"/>
    </source>
</evidence>
<dbReference type="InterPro" id="IPR000639">
    <property type="entry name" value="Epox_hydrolase-like"/>
</dbReference>
<feature type="domain" description="Epoxide hydrolase N-terminal" evidence="4">
    <location>
        <begin position="5"/>
        <end position="116"/>
    </location>
</feature>
<evidence type="ECO:0000256" key="3">
    <source>
        <dbReference type="ARBA" id="ARBA00022801"/>
    </source>
</evidence>
<comment type="caution">
    <text evidence="5">The sequence shown here is derived from an EMBL/GenBank/DDBJ whole genome shotgun (WGS) entry which is preliminary data.</text>
</comment>
<dbReference type="GO" id="GO:0004301">
    <property type="term" value="F:epoxide hydrolase activity"/>
    <property type="evidence" value="ECO:0007669"/>
    <property type="project" value="TreeGrafter"/>
</dbReference>
<dbReference type="InterPro" id="IPR016292">
    <property type="entry name" value="Epoxide_hydrolase"/>
</dbReference>
<sequence length="355" mass="40414">MTVDIKPYAINVPESEIELLKTKLEHARFPIEGEVSDDWTYGASLSDVKRLAAYWKNGFDWRAQEAKLNQYPQFTTSVSVDGFGDLEIHFLHQKSSKPDSIPLLFVHGWPGSFVEVLKILPLLTEPKDGPSFHIVAPSLPNHVFSDGVSKSGFGIPRYAETLHKLMIKLGYNKYVTQGGDWGYIITRLIGSQYPEHCLASHMSMIPAVSPPNPLKTPWQFLRFWLSPFTPLEKQGIEQMKHFYNEGLAYNLIMSSKPSTIGFGLADSPVALLSWTYEKLHDWTDDYKWTDDEILTWDIVFVPRTWGRTLGPIVFEKIHTSGGHFASIERPEELVEDLREMFNESGLGKQVAEKLR</sequence>
<comment type="similarity">
    <text evidence="1">Belongs to the peptidase S33 family.</text>
</comment>
<evidence type="ECO:0000256" key="2">
    <source>
        <dbReference type="ARBA" id="ARBA00022797"/>
    </source>
</evidence>
<dbReference type="Proteomes" id="UP000241587">
    <property type="component" value="Unassembled WGS sequence"/>
</dbReference>
<dbReference type="GO" id="GO:0097176">
    <property type="term" value="P:epoxide metabolic process"/>
    <property type="evidence" value="ECO:0007669"/>
    <property type="project" value="TreeGrafter"/>
</dbReference>
<gene>
    <name evidence="5" type="ORF">FCULG_00004487</name>
</gene>
<evidence type="ECO:0000313" key="5">
    <source>
        <dbReference type="EMBL" id="PTD13367.1"/>
    </source>
</evidence>
<dbReference type="InterPro" id="IPR029058">
    <property type="entry name" value="AB_hydrolase_fold"/>
</dbReference>
<organism evidence="5 6">
    <name type="scientific">Fusarium culmorum</name>
    <dbReference type="NCBI Taxonomy" id="5516"/>
    <lineage>
        <taxon>Eukaryota</taxon>
        <taxon>Fungi</taxon>
        <taxon>Dikarya</taxon>
        <taxon>Ascomycota</taxon>
        <taxon>Pezizomycotina</taxon>
        <taxon>Sordariomycetes</taxon>
        <taxon>Hypocreomycetidae</taxon>
        <taxon>Hypocreales</taxon>
        <taxon>Nectriaceae</taxon>
        <taxon>Fusarium</taxon>
    </lineage>
</organism>
<dbReference type="Pfam" id="PF06441">
    <property type="entry name" value="EHN"/>
    <property type="match status" value="1"/>
</dbReference>
<evidence type="ECO:0000256" key="1">
    <source>
        <dbReference type="ARBA" id="ARBA00010088"/>
    </source>
</evidence>
<dbReference type="Gene3D" id="3.40.50.1820">
    <property type="entry name" value="alpha/beta hydrolase"/>
    <property type="match status" value="2"/>
</dbReference>
<protein>
    <submittedName>
        <fullName evidence="5">Putative epoxide hydrolase</fullName>
    </submittedName>
</protein>
<dbReference type="PANTHER" id="PTHR21661:SF35">
    <property type="entry name" value="EPOXIDE HYDROLASE"/>
    <property type="match status" value="1"/>
</dbReference>
<dbReference type="PIRSF" id="PIRSF001112">
    <property type="entry name" value="Epoxide_hydrolase"/>
    <property type="match status" value="1"/>
</dbReference>
<dbReference type="PANTHER" id="PTHR21661">
    <property type="entry name" value="EPOXIDE HYDROLASE 1-RELATED"/>
    <property type="match status" value="1"/>
</dbReference>
<keyword evidence="2" id="KW-0058">Aromatic hydrocarbons catabolism</keyword>
<proteinExistence type="inferred from homology"/>
<accession>A0A2T4HC99</accession>
<dbReference type="OMA" id="YSAMMVT"/>
<dbReference type="PRINTS" id="PR00412">
    <property type="entry name" value="EPOXHYDRLASE"/>
</dbReference>
<keyword evidence="3 5" id="KW-0378">Hydrolase</keyword>
<keyword evidence="6" id="KW-1185">Reference proteome</keyword>
<dbReference type="InterPro" id="IPR010497">
    <property type="entry name" value="Epoxide_hydro_N"/>
</dbReference>
<dbReference type="AlphaFoldDB" id="A0A2T4HC99"/>